<accession>A0A8D0CAV2</accession>
<evidence type="ECO:0000256" key="1">
    <source>
        <dbReference type="ARBA" id="ARBA00022723"/>
    </source>
</evidence>
<dbReference type="InterPro" id="IPR000058">
    <property type="entry name" value="Znf_AN1"/>
</dbReference>
<dbReference type="Proteomes" id="UP000694421">
    <property type="component" value="Unplaced"/>
</dbReference>
<dbReference type="SUPFAM" id="SSF118310">
    <property type="entry name" value="AN1-like Zinc finger"/>
    <property type="match status" value="1"/>
</dbReference>
<dbReference type="PANTHER" id="PTHR14677">
    <property type="entry name" value="ARSENITE INDUCUBLE RNA ASSOCIATED PROTEIN AIP-1-RELATED"/>
    <property type="match status" value="1"/>
</dbReference>
<sequence length="105" mass="12004">TEFPLHCPPGSCWKLDFLPLKCDARNEAFCKDHFMYSLHQCASAYKKDVQVPICPLCNSPSQCAEGKLPVFRTTREHISVVCCSRPPRCTHTHTRCLEARKHLCK</sequence>
<dbReference type="GO" id="GO:0005783">
    <property type="term" value="C:endoplasmic reticulum"/>
    <property type="evidence" value="ECO:0007669"/>
    <property type="project" value="TreeGrafter"/>
</dbReference>
<dbReference type="Gene3D" id="4.10.1110.10">
    <property type="entry name" value="AN1-like Zinc finger"/>
    <property type="match status" value="1"/>
</dbReference>
<dbReference type="GO" id="GO:0008270">
    <property type="term" value="F:zinc ion binding"/>
    <property type="evidence" value="ECO:0007669"/>
    <property type="project" value="UniProtKB-KW"/>
</dbReference>
<protein>
    <recommendedName>
        <fullName evidence="4">AN1-type domain-containing protein</fullName>
    </recommendedName>
</protein>
<dbReference type="AlphaFoldDB" id="A0A8D0CAV2"/>
<reference evidence="5" key="1">
    <citation type="submission" date="2025-08" db="UniProtKB">
        <authorList>
            <consortium name="Ensembl"/>
        </authorList>
    </citation>
    <scope>IDENTIFICATION</scope>
</reference>
<name>A0A8D0CAV2_SALMN</name>
<evidence type="ECO:0000259" key="4">
    <source>
        <dbReference type="Pfam" id="PF01428"/>
    </source>
</evidence>
<dbReference type="GO" id="GO:0043161">
    <property type="term" value="P:proteasome-mediated ubiquitin-dependent protein catabolic process"/>
    <property type="evidence" value="ECO:0007669"/>
    <property type="project" value="TreeGrafter"/>
</dbReference>
<dbReference type="InterPro" id="IPR035896">
    <property type="entry name" value="AN1-like_Znf"/>
</dbReference>
<keyword evidence="2" id="KW-0863">Zinc-finger</keyword>
<organism evidence="5 6">
    <name type="scientific">Salvator merianae</name>
    <name type="common">Argentine black and white tegu</name>
    <name type="synonym">Tupinambis merianae</name>
    <dbReference type="NCBI Taxonomy" id="96440"/>
    <lineage>
        <taxon>Eukaryota</taxon>
        <taxon>Metazoa</taxon>
        <taxon>Chordata</taxon>
        <taxon>Craniata</taxon>
        <taxon>Vertebrata</taxon>
        <taxon>Euteleostomi</taxon>
        <taxon>Lepidosauria</taxon>
        <taxon>Squamata</taxon>
        <taxon>Bifurcata</taxon>
        <taxon>Unidentata</taxon>
        <taxon>Episquamata</taxon>
        <taxon>Laterata</taxon>
        <taxon>Teiioidea</taxon>
        <taxon>Teiidae</taxon>
        <taxon>Salvator</taxon>
    </lineage>
</organism>
<proteinExistence type="predicted"/>
<evidence type="ECO:0000313" key="5">
    <source>
        <dbReference type="Ensembl" id="ENSSMRP00000020397.1"/>
    </source>
</evidence>
<evidence type="ECO:0000313" key="6">
    <source>
        <dbReference type="Proteomes" id="UP000694421"/>
    </source>
</evidence>
<keyword evidence="6" id="KW-1185">Reference proteome</keyword>
<evidence type="ECO:0000256" key="3">
    <source>
        <dbReference type="ARBA" id="ARBA00022833"/>
    </source>
</evidence>
<feature type="domain" description="AN1-type" evidence="4">
    <location>
        <begin position="7"/>
        <end position="46"/>
    </location>
</feature>
<dbReference type="GO" id="GO:0045047">
    <property type="term" value="P:protein targeting to ER"/>
    <property type="evidence" value="ECO:0007669"/>
    <property type="project" value="TreeGrafter"/>
</dbReference>
<keyword evidence="1" id="KW-0479">Metal-binding</keyword>
<evidence type="ECO:0000256" key="2">
    <source>
        <dbReference type="ARBA" id="ARBA00022771"/>
    </source>
</evidence>
<reference evidence="5" key="2">
    <citation type="submission" date="2025-09" db="UniProtKB">
        <authorList>
            <consortium name="Ensembl"/>
        </authorList>
    </citation>
    <scope>IDENTIFICATION</scope>
</reference>
<dbReference type="PANTHER" id="PTHR14677:SF20">
    <property type="entry name" value="ZINC FINGER AN1-TYPE CONTAINING 2A-RELATED"/>
    <property type="match status" value="1"/>
</dbReference>
<dbReference type="GeneTree" id="ENSGT00940000161571"/>
<dbReference type="Ensembl" id="ENSSMRT00000023902.1">
    <property type="protein sequence ID" value="ENSSMRP00000020397.1"/>
    <property type="gene ID" value="ENSSMRG00000015875.1"/>
</dbReference>
<dbReference type="Pfam" id="PF01428">
    <property type="entry name" value="zf-AN1"/>
    <property type="match status" value="1"/>
</dbReference>
<keyword evidence="3" id="KW-0862">Zinc</keyword>